<dbReference type="PROSITE" id="PS01208">
    <property type="entry name" value="VWFC_1"/>
    <property type="match status" value="1"/>
</dbReference>
<evidence type="ECO:0000256" key="6">
    <source>
        <dbReference type="PROSITE-ProRule" id="PRU00039"/>
    </source>
</evidence>
<dbReference type="GO" id="GO:0031012">
    <property type="term" value="C:extracellular matrix"/>
    <property type="evidence" value="ECO:0007669"/>
    <property type="project" value="TreeGrafter"/>
</dbReference>
<evidence type="ECO:0000256" key="1">
    <source>
        <dbReference type="ARBA" id="ARBA00004613"/>
    </source>
</evidence>
<evidence type="ECO:0000256" key="5">
    <source>
        <dbReference type="ARBA" id="ARBA00023157"/>
    </source>
</evidence>
<proteinExistence type="inferred from homology"/>
<dbReference type="GO" id="GO:0007155">
    <property type="term" value="P:cell adhesion"/>
    <property type="evidence" value="ECO:0007669"/>
    <property type="project" value="TreeGrafter"/>
</dbReference>
<dbReference type="GO" id="GO:0005615">
    <property type="term" value="C:extracellular space"/>
    <property type="evidence" value="ECO:0007669"/>
    <property type="project" value="TreeGrafter"/>
</dbReference>
<evidence type="ECO:0000259" key="7">
    <source>
        <dbReference type="PROSITE" id="PS01225"/>
    </source>
</evidence>
<evidence type="ECO:0000256" key="4">
    <source>
        <dbReference type="ARBA" id="ARBA00022729"/>
    </source>
</evidence>
<dbReference type="Pfam" id="PF00007">
    <property type="entry name" value="Cys_knot"/>
    <property type="match status" value="1"/>
</dbReference>
<feature type="domain" description="IGFBP N-terminal" evidence="9">
    <location>
        <begin position="1"/>
        <end position="62"/>
    </location>
</feature>
<dbReference type="InterPro" id="IPR006208">
    <property type="entry name" value="Glyco_hormone_CN"/>
</dbReference>
<dbReference type="InterPro" id="IPR050941">
    <property type="entry name" value="CCN"/>
</dbReference>
<dbReference type="Gene3D" id="2.20.100.10">
    <property type="entry name" value="Thrombospondin type-1 (TSP1) repeat"/>
    <property type="match status" value="1"/>
</dbReference>
<dbReference type="InterPro" id="IPR009030">
    <property type="entry name" value="Growth_fac_rcpt_cys_sf"/>
</dbReference>
<dbReference type="SUPFAM" id="SSF57184">
    <property type="entry name" value="Growth factor receptor domain"/>
    <property type="match status" value="1"/>
</dbReference>
<dbReference type="InterPro" id="IPR036383">
    <property type="entry name" value="TSP1_rpt_sf"/>
</dbReference>
<evidence type="ECO:0000313" key="11">
    <source>
        <dbReference type="Ensembl" id="ENSGACP00000015142.1"/>
    </source>
</evidence>
<dbReference type="InterPro" id="IPR001007">
    <property type="entry name" value="VWF_dom"/>
</dbReference>
<dbReference type="PANTHER" id="PTHR11348">
    <property type="entry name" value="CONNECTIVE TISSUE GROWTH FACTOR-RELATED"/>
    <property type="match status" value="1"/>
</dbReference>
<dbReference type="Pfam" id="PF19035">
    <property type="entry name" value="TSP1_CCN"/>
    <property type="match status" value="1"/>
</dbReference>
<evidence type="ECO:0000259" key="8">
    <source>
        <dbReference type="PROSITE" id="PS50184"/>
    </source>
</evidence>
<dbReference type="GO" id="GO:0008201">
    <property type="term" value="F:heparin binding"/>
    <property type="evidence" value="ECO:0007669"/>
    <property type="project" value="TreeGrafter"/>
</dbReference>
<dbReference type="InterPro" id="IPR000884">
    <property type="entry name" value="TSP1_rpt"/>
</dbReference>
<evidence type="ECO:0000256" key="2">
    <source>
        <dbReference type="ARBA" id="ARBA00008125"/>
    </source>
</evidence>
<keyword evidence="3" id="KW-0964">Secreted</keyword>
<dbReference type="SMART" id="SM00041">
    <property type="entry name" value="CT"/>
    <property type="match status" value="1"/>
</dbReference>
<sequence length="312" mass="34511">PPNPPPGSPRESRWSLDGCRCCRVCARQRGEPLHPLPCDGQRGLQCDYSASFHGEPGECVSREDLRCEVNGITYNEGQSFQPSCDTHCHCRGGGVSCVPACPLNVLLPTPDCPNPQRIRLPGKCCKEWVCENLDNTVLHDAITATRHGGLWPALPMDRHLNKLVPPASTCTEQSTRWSACSRSCGSGVSTRVSNQNPACKLQMETRLCKVRPCHAAQHVSREPMWGLQRRCKASYASPGPIRLVHQDCHSTRAYQLQYCGRCSDARCCTPHHTTTAEVTFRCPAGRRLQRAVMMIQSCVCHNNCPYAPHSNP</sequence>
<keyword evidence="4" id="KW-0732">Signal</keyword>
<dbReference type="InterPro" id="IPR017896">
    <property type="entry name" value="4Fe4S_Fe-S-bd"/>
</dbReference>
<evidence type="ECO:0000259" key="10">
    <source>
        <dbReference type="PROSITE" id="PS51379"/>
    </source>
</evidence>
<comment type="caution">
    <text evidence="6">Lacks conserved residue(s) required for the propagation of feature annotation.</text>
</comment>
<reference evidence="11" key="2">
    <citation type="submission" date="2024-04" db="UniProtKB">
        <authorList>
            <consortium name="Ensembl"/>
        </authorList>
    </citation>
    <scope>IDENTIFICATION</scope>
</reference>
<dbReference type="PROSITE" id="PS51323">
    <property type="entry name" value="IGFBP_N_2"/>
    <property type="match status" value="1"/>
</dbReference>
<dbReference type="InterPro" id="IPR000867">
    <property type="entry name" value="IGFBP-like"/>
</dbReference>
<accession>G3PC18</accession>
<dbReference type="OMA" id="RLVHHGC"/>
<dbReference type="PROSITE" id="PS01225">
    <property type="entry name" value="CTCK_2"/>
    <property type="match status" value="1"/>
</dbReference>
<dbReference type="PROSITE" id="PS51379">
    <property type="entry name" value="4FE4S_FER_2"/>
    <property type="match status" value="1"/>
</dbReference>
<name>G3PC18_GASAC</name>
<keyword evidence="5" id="KW-1015">Disulfide bond</keyword>
<dbReference type="Ensembl" id="ENSGACT00000015170.1">
    <property type="protein sequence ID" value="ENSGACP00000015142.1"/>
    <property type="gene ID" value="ENSGACG00000011453.1"/>
</dbReference>
<dbReference type="Pfam" id="PF00093">
    <property type="entry name" value="VWC"/>
    <property type="match status" value="1"/>
</dbReference>
<comment type="subcellular location">
    <subcellularLocation>
        <location evidence="1">Secreted</location>
    </subcellularLocation>
</comment>
<feature type="domain" description="VWFC" evidence="8">
    <location>
        <begin position="65"/>
        <end position="131"/>
    </location>
</feature>
<evidence type="ECO:0000256" key="3">
    <source>
        <dbReference type="ARBA" id="ARBA00022525"/>
    </source>
</evidence>
<comment type="similarity">
    <text evidence="2">Belongs to the CCN family.</text>
</comment>
<dbReference type="PROSITE" id="PS50184">
    <property type="entry name" value="VWFC_2"/>
    <property type="match status" value="1"/>
</dbReference>
<feature type="domain" description="CTCK" evidence="7">
    <location>
        <begin position="231"/>
        <end position="305"/>
    </location>
</feature>
<dbReference type="Bgee" id="ENSGACG00000011453">
    <property type="expression patterns" value="Expressed in muscle tissue and 5 other cell types or tissues"/>
</dbReference>
<dbReference type="GO" id="GO:0045597">
    <property type="term" value="P:positive regulation of cell differentiation"/>
    <property type="evidence" value="ECO:0007669"/>
    <property type="project" value="TreeGrafter"/>
</dbReference>
<organism evidence="11">
    <name type="scientific">Gasterosteus aculeatus</name>
    <name type="common">Three-spined stickleback</name>
    <dbReference type="NCBI Taxonomy" id="69293"/>
    <lineage>
        <taxon>Eukaryota</taxon>
        <taxon>Metazoa</taxon>
        <taxon>Chordata</taxon>
        <taxon>Craniata</taxon>
        <taxon>Vertebrata</taxon>
        <taxon>Euteleostomi</taxon>
        <taxon>Actinopterygii</taxon>
        <taxon>Neopterygii</taxon>
        <taxon>Teleostei</taxon>
        <taxon>Neoteleostei</taxon>
        <taxon>Acanthomorphata</taxon>
        <taxon>Eupercaria</taxon>
        <taxon>Perciformes</taxon>
        <taxon>Cottioidei</taxon>
        <taxon>Gasterosteales</taxon>
        <taxon>Gasterosteidae</taxon>
        <taxon>Gasterosteus</taxon>
    </lineage>
</organism>
<dbReference type="GO" id="GO:0007165">
    <property type="term" value="P:signal transduction"/>
    <property type="evidence" value="ECO:0007669"/>
    <property type="project" value="InterPro"/>
</dbReference>
<dbReference type="PANTHER" id="PTHR11348:SF22">
    <property type="entry name" value="CCN FAMILY MEMBER 5"/>
    <property type="match status" value="1"/>
</dbReference>
<dbReference type="InParanoid" id="G3PC18"/>
<reference evidence="11" key="1">
    <citation type="submission" date="2006-01" db="EMBL/GenBank/DDBJ databases">
        <authorList>
            <person name="Lindblad-Toh K."/>
            <person name="Mauceli E."/>
            <person name="Grabherr M."/>
            <person name="Chang J.L."/>
            <person name="Lander E.S."/>
        </authorList>
    </citation>
    <scope>NUCLEOTIDE SEQUENCE [LARGE SCALE GENOMIC DNA]</scope>
</reference>
<dbReference type="GO" id="GO:0005178">
    <property type="term" value="F:integrin binding"/>
    <property type="evidence" value="ECO:0007669"/>
    <property type="project" value="TreeGrafter"/>
</dbReference>
<protein>
    <submittedName>
        <fullName evidence="11">Cellular communication network factor 5</fullName>
    </submittedName>
</protein>
<feature type="domain" description="4Fe-4S ferredoxin-type" evidence="10">
    <location>
        <begin position="80"/>
        <end position="111"/>
    </location>
</feature>
<dbReference type="PROSITE" id="PS01185">
    <property type="entry name" value="CTCK_1"/>
    <property type="match status" value="1"/>
</dbReference>
<dbReference type="AlphaFoldDB" id="G3PC18"/>
<dbReference type="PROSITE" id="PS50092">
    <property type="entry name" value="TSP1"/>
    <property type="match status" value="1"/>
</dbReference>
<dbReference type="InterPro" id="IPR006207">
    <property type="entry name" value="Cys_knot_C"/>
</dbReference>
<dbReference type="InterPro" id="IPR043973">
    <property type="entry name" value="TSP1_CCN"/>
</dbReference>
<dbReference type="eggNOG" id="ENOG502QVMZ">
    <property type="taxonomic scope" value="Eukaryota"/>
</dbReference>
<evidence type="ECO:0000259" key="9">
    <source>
        <dbReference type="PROSITE" id="PS51323"/>
    </source>
</evidence>
<dbReference type="SMART" id="SM00214">
    <property type="entry name" value="VWC"/>
    <property type="match status" value="1"/>
</dbReference>